<dbReference type="GO" id="GO:0043041">
    <property type="term" value="P:amino acid activation for nonribosomal peptide biosynthetic process"/>
    <property type="evidence" value="ECO:0007669"/>
    <property type="project" value="TreeGrafter"/>
</dbReference>
<dbReference type="STRING" id="67386.AQI95_20775"/>
<gene>
    <name evidence="4" type="ORF">AQI95_20775</name>
</gene>
<dbReference type="GO" id="GO:0005737">
    <property type="term" value="C:cytoplasm"/>
    <property type="evidence" value="ECO:0007669"/>
    <property type="project" value="TreeGrafter"/>
</dbReference>
<dbReference type="Gene3D" id="3.40.50.12780">
    <property type="entry name" value="N-terminal domain of ligase-like"/>
    <property type="match status" value="1"/>
</dbReference>
<dbReference type="InterPro" id="IPR045851">
    <property type="entry name" value="AMP-bd_C_sf"/>
</dbReference>
<dbReference type="InterPro" id="IPR025110">
    <property type="entry name" value="AMP-bd_C"/>
</dbReference>
<organism evidence="4 5">
    <name type="scientific">Streptomyces yokosukanensis</name>
    <dbReference type="NCBI Taxonomy" id="67386"/>
    <lineage>
        <taxon>Bacteria</taxon>
        <taxon>Bacillati</taxon>
        <taxon>Actinomycetota</taxon>
        <taxon>Actinomycetes</taxon>
        <taxon>Kitasatosporales</taxon>
        <taxon>Streptomycetaceae</taxon>
        <taxon>Streptomyces</taxon>
    </lineage>
</organism>
<dbReference type="EMBL" id="LMWN01000032">
    <property type="protein sequence ID" value="KUN03882.1"/>
    <property type="molecule type" value="Genomic_DNA"/>
</dbReference>
<dbReference type="Proteomes" id="UP000053127">
    <property type="component" value="Unassembled WGS sequence"/>
</dbReference>
<dbReference type="Gene3D" id="3.30.300.30">
    <property type="match status" value="1"/>
</dbReference>
<dbReference type="InterPro" id="IPR042099">
    <property type="entry name" value="ANL_N_sf"/>
</dbReference>
<dbReference type="PANTHER" id="PTHR45527">
    <property type="entry name" value="NONRIBOSOMAL PEPTIDE SYNTHETASE"/>
    <property type="match status" value="1"/>
</dbReference>
<evidence type="ECO:0000313" key="4">
    <source>
        <dbReference type="EMBL" id="KUN03882.1"/>
    </source>
</evidence>
<dbReference type="PANTHER" id="PTHR45527:SF1">
    <property type="entry name" value="FATTY ACID SYNTHASE"/>
    <property type="match status" value="1"/>
</dbReference>
<dbReference type="GO" id="GO:0044550">
    <property type="term" value="P:secondary metabolite biosynthetic process"/>
    <property type="evidence" value="ECO:0007669"/>
    <property type="project" value="TreeGrafter"/>
</dbReference>
<evidence type="ECO:0008006" key="6">
    <source>
        <dbReference type="Google" id="ProtNLM"/>
    </source>
</evidence>
<evidence type="ECO:0000256" key="1">
    <source>
        <dbReference type="SAM" id="MobiDB-lite"/>
    </source>
</evidence>
<dbReference type="CDD" id="cd05930">
    <property type="entry name" value="A_NRPS"/>
    <property type="match status" value="1"/>
</dbReference>
<name>A0A124HFH7_9ACTN</name>
<evidence type="ECO:0000313" key="5">
    <source>
        <dbReference type="Proteomes" id="UP000053127"/>
    </source>
</evidence>
<feature type="domain" description="AMP-dependent synthetase/ligase" evidence="2">
    <location>
        <begin position="12"/>
        <end position="347"/>
    </location>
</feature>
<evidence type="ECO:0000259" key="3">
    <source>
        <dbReference type="Pfam" id="PF13193"/>
    </source>
</evidence>
<dbReference type="Pfam" id="PF13193">
    <property type="entry name" value="AMP-binding_C"/>
    <property type="match status" value="1"/>
</dbReference>
<dbReference type="InterPro" id="IPR000873">
    <property type="entry name" value="AMP-dep_synth/lig_dom"/>
</dbReference>
<dbReference type="OrthoDB" id="2472181at2"/>
<keyword evidence="5" id="KW-1185">Reference proteome</keyword>
<comment type="caution">
    <text evidence="4">The sequence shown here is derived from an EMBL/GenBank/DDBJ whole genome shotgun (WGS) entry which is preliminary data.</text>
</comment>
<accession>A0A124HFH7</accession>
<reference evidence="4 5" key="1">
    <citation type="submission" date="2015-10" db="EMBL/GenBank/DDBJ databases">
        <title>Draft genome sequence of Streptomyces yokosukanensis DSM 40224, type strain for the species Streptomyces yokosukanensis.</title>
        <authorList>
            <person name="Ruckert C."/>
            <person name="Winkler A."/>
            <person name="Kalinowski J."/>
            <person name="Kampfer P."/>
            <person name="Glaeser S."/>
        </authorList>
    </citation>
    <scope>NUCLEOTIDE SEQUENCE [LARGE SCALE GENOMIC DNA]</scope>
    <source>
        <strain evidence="4 5">DSM 40224</strain>
    </source>
</reference>
<feature type="region of interest" description="Disordered" evidence="1">
    <location>
        <begin position="465"/>
        <end position="501"/>
    </location>
</feature>
<dbReference type="AlphaFoldDB" id="A0A124HFH7"/>
<dbReference type="PROSITE" id="PS00455">
    <property type="entry name" value="AMP_BINDING"/>
    <property type="match status" value="1"/>
</dbReference>
<sequence>MTEYAEELYERFRAVAASAPDRTAVISGDGARTTYRELAGLTDLATRALSARTDGEDTVAVEVERSPRHLAAVLAGWRLGLAYAPIRHHETPARRSRVLRQLGGRALLVSGDARAARIGRVDPREHGELTQPLRWPSGQAAYVVFTSGSTGAPKGTVLSAEGFANRIDWSQRAYPLAADDVLLQHTAVSFDFAVWETAAALVHGATVLLTEDAPYADPEEAVQAAVRHRATVAHFAPSVLSLVELSGLLADWTSLRLLYSGGEQLQSTLASRVLDQAPHTRLVNQYGPAETCVDSTHHPCALPLPEGPVPIGQAIDRTRLSLLPVDGLGSDAGELVICGPGVAFGYLDSAEPAGDRFGQDSNGRTFRTGDVVRRLPDGELLFLGRRDDQLKVGGVRVELGEIETVAAAVPGVSAAVACAVDGPGGPVIDLVVESRDDSLDLRELRAALTERLMGPVTPRRLRVVASLPRTPGGKVDRSRALDRARPDAEKTHPVQTNEETR</sequence>
<feature type="domain" description="AMP-binding enzyme C-terminal" evidence="3">
    <location>
        <begin position="401"/>
        <end position="474"/>
    </location>
</feature>
<dbReference type="SUPFAM" id="SSF56801">
    <property type="entry name" value="Acetyl-CoA synthetase-like"/>
    <property type="match status" value="1"/>
</dbReference>
<dbReference type="GO" id="GO:0031177">
    <property type="term" value="F:phosphopantetheine binding"/>
    <property type="evidence" value="ECO:0007669"/>
    <property type="project" value="TreeGrafter"/>
</dbReference>
<protein>
    <recommendedName>
        <fullName evidence="6">AMP-dependent synthetase/ligase domain-containing protein</fullName>
    </recommendedName>
</protein>
<dbReference type="InterPro" id="IPR020845">
    <property type="entry name" value="AMP-binding_CS"/>
</dbReference>
<proteinExistence type="predicted"/>
<dbReference type="Pfam" id="PF00501">
    <property type="entry name" value="AMP-binding"/>
    <property type="match status" value="1"/>
</dbReference>
<evidence type="ECO:0000259" key="2">
    <source>
        <dbReference type="Pfam" id="PF00501"/>
    </source>
</evidence>
<dbReference type="RefSeq" id="WP_067125529.1">
    <property type="nucleotide sequence ID" value="NZ_KQ948213.1"/>
</dbReference>
<feature type="compositionally biased region" description="Basic and acidic residues" evidence="1">
    <location>
        <begin position="474"/>
        <end position="501"/>
    </location>
</feature>